<dbReference type="GeneID" id="42177855"/>
<proteinExistence type="inferred from homology"/>
<evidence type="ECO:0000256" key="1">
    <source>
        <dbReference type="ARBA" id="ARBA00007637"/>
    </source>
</evidence>
<organism evidence="4 5">
    <name type="scientific">Halomicrobium mukohataei</name>
    <dbReference type="NCBI Taxonomy" id="57705"/>
    <lineage>
        <taxon>Archaea</taxon>
        <taxon>Methanobacteriati</taxon>
        <taxon>Methanobacteriota</taxon>
        <taxon>Stenosarchaea group</taxon>
        <taxon>Halobacteria</taxon>
        <taxon>Halobacteriales</taxon>
        <taxon>Haloarculaceae</taxon>
        <taxon>Halomicrobium</taxon>
    </lineage>
</organism>
<comment type="similarity">
    <text evidence="1">Belongs to the NAD(P)-dependent epimerase/dehydratase family.</text>
</comment>
<dbReference type="Pfam" id="PF01370">
    <property type="entry name" value="Epimerase"/>
    <property type="match status" value="2"/>
</dbReference>
<dbReference type="KEGG" id="halz:E5139_02920"/>
<dbReference type="PANTHER" id="PTHR43000">
    <property type="entry name" value="DTDP-D-GLUCOSE 4,6-DEHYDRATASE-RELATED"/>
    <property type="match status" value="1"/>
</dbReference>
<feature type="region of interest" description="Disordered" evidence="2">
    <location>
        <begin position="295"/>
        <end position="328"/>
    </location>
</feature>
<reference evidence="4 5" key="2">
    <citation type="submission" date="2019-04" db="EMBL/GenBank/DDBJ databases">
        <authorList>
            <person name="Yang S."/>
            <person name="Wei W."/>
        </authorList>
    </citation>
    <scope>NUCLEOTIDE SEQUENCE [LARGE SCALE GENOMIC DNA]</scope>
    <source>
        <strain evidence="5">ZP60</strain>
    </source>
</reference>
<evidence type="ECO:0000313" key="5">
    <source>
        <dbReference type="Proteomes" id="UP000297053"/>
    </source>
</evidence>
<evidence type="ECO:0000256" key="2">
    <source>
        <dbReference type="SAM" id="MobiDB-lite"/>
    </source>
</evidence>
<reference evidence="4 5" key="1">
    <citation type="submission" date="2019-04" db="EMBL/GenBank/DDBJ databases">
        <title>Complete genome sequence of Arthrobacter sp. ZXY-2 associated with effective atrazine degradation and salt adaptation.</title>
        <authorList>
            <person name="Zhao X."/>
        </authorList>
    </citation>
    <scope>NUCLEOTIDE SEQUENCE [LARGE SCALE GENOMIC DNA]</scope>
    <source>
        <strain evidence="5">ZP60</strain>
    </source>
</reference>
<dbReference type="EMBL" id="CP039375">
    <property type="protein sequence ID" value="QCD64644.1"/>
    <property type="molecule type" value="Genomic_DNA"/>
</dbReference>
<name>A0A4D6KA22_9EURY</name>
<dbReference type="RefSeq" id="WP_015764083.1">
    <property type="nucleotide sequence ID" value="NZ_CP039375.1"/>
</dbReference>
<accession>A0A4D6KA22</accession>
<dbReference type="AlphaFoldDB" id="A0A4D6KA22"/>
<dbReference type="Gene3D" id="3.40.50.720">
    <property type="entry name" value="NAD(P)-binding Rossmann-like Domain"/>
    <property type="match status" value="1"/>
</dbReference>
<dbReference type="Proteomes" id="UP000297053">
    <property type="component" value="Chromosome"/>
</dbReference>
<sequence>MDSVLIIGGTRFIGRATVEEFREHGYDVTICNRGNHANPFADDPGVGHVEGDRRDRDDLEAVREQVDPDAVIDCVAYFPEDVRVATDVFADAEAYVYVSSGASYGVERVPKRENETPLCECTPEQATTDSAATYGPRKAEGDREVFAAAERGVRAMSVRPTVVYGPHDYTERFDYWIDRVDNHDRVAVPGDGLSLWQLVYVEDVASALRVVAESGTAGEAYNVGDDHVPTLGEWVDLLAAACDTTVERVAVSERELRRVGLESTEFPLYRASPHLLSTAKLRSLGWSSTPHEAALAATVDEHRESERTGRGEGPDRADETALLASLDE</sequence>
<evidence type="ECO:0000259" key="3">
    <source>
        <dbReference type="Pfam" id="PF01370"/>
    </source>
</evidence>
<feature type="compositionally biased region" description="Basic and acidic residues" evidence="2">
    <location>
        <begin position="299"/>
        <end position="319"/>
    </location>
</feature>
<dbReference type="SUPFAM" id="SSF51735">
    <property type="entry name" value="NAD(P)-binding Rossmann-fold domains"/>
    <property type="match status" value="1"/>
</dbReference>
<dbReference type="OMA" id="HFVYMSS"/>
<dbReference type="InterPro" id="IPR036291">
    <property type="entry name" value="NAD(P)-bd_dom_sf"/>
</dbReference>
<protein>
    <submittedName>
        <fullName evidence="4">NAD-dependent epimerase/dehydratase family protein</fullName>
    </submittedName>
</protein>
<feature type="domain" description="NAD-dependent epimerase/dehydratase" evidence="3">
    <location>
        <begin position="4"/>
        <end position="76"/>
    </location>
</feature>
<gene>
    <name evidence="4" type="ORF">E5139_02920</name>
</gene>
<dbReference type="InterPro" id="IPR001509">
    <property type="entry name" value="Epimerase_deHydtase"/>
</dbReference>
<evidence type="ECO:0000313" key="4">
    <source>
        <dbReference type="EMBL" id="QCD64644.1"/>
    </source>
</evidence>
<feature type="domain" description="NAD-dependent epimerase/dehydratase" evidence="3">
    <location>
        <begin position="91"/>
        <end position="224"/>
    </location>
</feature>